<dbReference type="GO" id="GO:0005886">
    <property type="term" value="C:plasma membrane"/>
    <property type="evidence" value="ECO:0007669"/>
    <property type="project" value="UniProtKB-SubCell"/>
</dbReference>
<evidence type="ECO:0000256" key="5">
    <source>
        <dbReference type="ARBA" id="ARBA00022500"/>
    </source>
</evidence>
<comment type="subcellular location">
    <subcellularLocation>
        <location evidence="10">Cell inner membrane</location>
    </subcellularLocation>
    <subcellularLocation>
        <location evidence="2">Cell membrane</location>
        <topology evidence="2">Single-pass membrane protein</topology>
    </subcellularLocation>
</comment>
<evidence type="ECO:0000256" key="6">
    <source>
        <dbReference type="ARBA" id="ARBA00022692"/>
    </source>
</evidence>
<keyword evidence="4" id="KW-1003">Cell membrane</keyword>
<dbReference type="Pfam" id="PF03748">
    <property type="entry name" value="FliL"/>
    <property type="match status" value="1"/>
</dbReference>
<dbReference type="Proteomes" id="UP000862426">
    <property type="component" value="Unassembled WGS sequence"/>
</dbReference>
<proteinExistence type="inferred from homology"/>
<keyword evidence="6" id="KW-0812">Transmembrane</keyword>
<gene>
    <name evidence="11" type="ORF">JD854_RS12720</name>
</gene>
<evidence type="ECO:0000256" key="4">
    <source>
        <dbReference type="ARBA" id="ARBA00022475"/>
    </source>
</evidence>
<reference evidence="11" key="1">
    <citation type="journal article" date="2018" name="Genome Biol.">
        <title>SKESA: strategic k-mer extension for scrupulous assemblies.</title>
        <authorList>
            <person name="Souvorov A."/>
            <person name="Agarwala R."/>
            <person name="Lipman D.J."/>
        </authorList>
    </citation>
    <scope>NUCLEOTIDE SEQUENCE</scope>
    <source>
        <strain evidence="11">CAV1698</strain>
    </source>
</reference>
<evidence type="ECO:0000313" key="11">
    <source>
        <dbReference type="EMBL" id="HCD1255907.1"/>
    </source>
</evidence>
<keyword evidence="8" id="KW-1133">Transmembrane helix</keyword>
<dbReference type="EMBL" id="DACYAJ020000014">
    <property type="protein sequence ID" value="HCD1255907.1"/>
    <property type="molecule type" value="Genomic_DNA"/>
</dbReference>
<keyword evidence="9 10" id="KW-0472">Membrane</keyword>
<organism evidence="11 12">
    <name type="scientific">Citrobacter amalonaticus</name>
    <dbReference type="NCBI Taxonomy" id="35703"/>
    <lineage>
        <taxon>Bacteria</taxon>
        <taxon>Pseudomonadati</taxon>
        <taxon>Pseudomonadota</taxon>
        <taxon>Gammaproteobacteria</taxon>
        <taxon>Enterobacterales</taxon>
        <taxon>Enterobacteriaceae</taxon>
        <taxon>Citrobacter</taxon>
    </lineage>
</organism>
<keyword evidence="10" id="KW-0997">Cell inner membrane</keyword>
<evidence type="ECO:0000256" key="9">
    <source>
        <dbReference type="ARBA" id="ARBA00023136"/>
    </source>
</evidence>
<keyword evidence="7 10" id="KW-0283">Flagellar rotation</keyword>
<keyword evidence="5 10" id="KW-0145">Chemotaxis</keyword>
<evidence type="ECO:0000256" key="1">
    <source>
        <dbReference type="ARBA" id="ARBA00002254"/>
    </source>
</evidence>
<evidence type="ECO:0000256" key="8">
    <source>
        <dbReference type="ARBA" id="ARBA00022989"/>
    </source>
</evidence>
<keyword evidence="11" id="KW-0966">Cell projection</keyword>
<dbReference type="InterPro" id="IPR005503">
    <property type="entry name" value="FliL"/>
</dbReference>
<evidence type="ECO:0000256" key="7">
    <source>
        <dbReference type="ARBA" id="ARBA00022779"/>
    </source>
</evidence>
<accession>A0A9C7V234</accession>
<reference evidence="11" key="2">
    <citation type="submission" date="2022-05" db="EMBL/GenBank/DDBJ databases">
        <authorList>
            <consortium name="NCBI Pathogen Detection Project"/>
        </authorList>
    </citation>
    <scope>NUCLEOTIDE SEQUENCE</scope>
    <source>
        <strain evidence="11">CAV1698</strain>
    </source>
</reference>
<comment type="similarity">
    <text evidence="3 10">Belongs to the FliL family.</text>
</comment>
<keyword evidence="11" id="KW-0282">Flagellum</keyword>
<sequence length="153" mass="16911">MKKIVIASVISSVMALVVGSSAGWGIYHYVGGSKPANVASPAVESMDENNSTFVSLQETIVTLHDSDGTDHYMSAELVMVVMNEKDSEKVKQQEPLYQSIAVERLSEMKYEDIRSMNISGIRGLLADALKKELQTRKISAPYKDILVKRVVFQ</sequence>
<protein>
    <recommendedName>
        <fullName evidence="10">Flagellar protein FliL</fullName>
    </recommendedName>
</protein>
<evidence type="ECO:0000256" key="10">
    <source>
        <dbReference type="RuleBase" id="RU364125"/>
    </source>
</evidence>
<comment type="caution">
    <text evidence="11">The sequence shown here is derived from an EMBL/GenBank/DDBJ whole genome shotgun (WGS) entry which is preliminary data.</text>
</comment>
<dbReference type="AlphaFoldDB" id="A0A9C7V234"/>
<comment type="function">
    <text evidence="1 10">Controls the rotational direction of flagella during chemotaxis.</text>
</comment>
<keyword evidence="11" id="KW-0969">Cilium</keyword>
<evidence type="ECO:0000256" key="3">
    <source>
        <dbReference type="ARBA" id="ARBA00008281"/>
    </source>
</evidence>
<dbReference type="GO" id="GO:0071973">
    <property type="term" value="P:bacterial-type flagellum-dependent cell motility"/>
    <property type="evidence" value="ECO:0007669"/>
    <property type="project" value="InterPro"/>
</dbReference>
<dbReference type="GO" id="GO:0006935">
    <property type="term" value="P:chemotaxis"/>
    <property type="evidence" value="ECO:0007669"/>
    <property type="project" value="UniProtKB-KW"/>
</dbReference>
<name>A0A9C7V234_CITAM</name>
<evidence type="ECO:0000256" key="2">
    <source>
        <dbReference type="ARBA" id="ARBA00004162"/>
    </source>
</evidence>
<evidence type="ECO:0000313" key="12">
    <source>
        <dbReference type="Proteomes" id="UP000862426"/>
    </source>
</evidence>
<dbReference type="GO" id="GO:0009425">
    <property type="term" value="C:bacterial-type flagellum basal body"/>
    <property type="evidence" value="ECO:0007669"/>
    <property type="project" value="InterPro"/>
</dbReference>